<organism evidence="1 2">
    <name type="scientific">Ameca splendens</name>
    <dbReference type="NCBI Taxonomy" id="208324"/>
    <lineage>
        <taxon>Eukaryota</taxon>
        <taxon>Metazoa</taxon>
        <taxon>Chordata</taxon>
        <taxon>Craniata</taxon>
        <taxon>Vertebrata</taxon>
        <taxon>Euteleostomi</taxon>
        <taxon>Actinopterygii</taxon>
        <taxon>Neopterygii</taxon>
        <taxon>Teleostei</taxon>
        <taxon>Neoteleostei</taxon>
        <taxon>Acanthomorphata</taxon>
        <taxon>Ovalentaria</taxon>
        <taxon>Atherinomorphae</taxon>
        <taxon>Cyprinodontiformes</taxon>
        <taxon>Goodeidae</taxon>
        <taxon>Ameca</taxon>
    </lineage>
</organism>
<feature type="non-terminal residue" evidence="1">
    <location>
        <position position="57"/>
    </location>
</feature>
<name>A0ABV0YFA0_9TELE</name>
<evidence type="ECO:0000313" key="1">
    <source>
        <dbReference type="EMBL" id="MEQ2292201.1"/>
    </source>
</evidence>
<reference evidence="1 2" key="1">
    <citation type="submission" date="2021-06" db="EMBL/GenBank/DDBJ databases">
        <authorList>
            <person name="Palmer J.M."/>
        </authorList>
    </citation>
    <scope>NUCLEOTIDE SEQUENCE [LARGE SCALE GENOMIC DNA]</scope>
    <source>
        <strain evidence="1 2">AS_MEX2019</strain>
        <tissue evidence="1">Muscle</tissue>
    </source>
</reference>
<dbReference type="EMBL" id="JAHRIP010029951">
    <property type="protein sequence ID" value="MEQ2292201.1"/>
    <property type="molecule type" value="Genomic_DNA"/>
</dbReference>
<feature type="non-terminal residue" evidence="1">
    <location>
        <position position="1"/>
    </location>
</feature>
<gene>
    <name evidence="1" type="ORF">AMECASPLE_020663</name>
</gene>
<comment type="caution">
    <text evidence="1">The sequence shown here is derived from an EMBL/GenBank/DDBJ whole genome shotgun (WGS) entry which is preliminary data.</text>
</comment>
<sequence>PPIVYTGLTLNIKLETVTNLNPQQLRLVGQRSRLCCSAILFETVEELMLLTTLSMAE</sequence>
<dbReference type="Proteomes" id="UP001469553">
    <property type="component" value="Unassembled WGS sequence"/>
</dbReference>
<protein>
    <submittedName>
        <fullName evidence="1">Uncharacterized protein</fullName>
    </submittedName>
</protein>
<evidence type="ECO:0000313" key="2">
    <source>
        <dbReference type="Proteomes" id="UP001469553"/>
    </source>
</evidence>
<proteinExistence type="predicted"/>
<keyword evidence="2" id="KW-1185">Reference proteome</keyword>
<accession>A0ABV0YFA0</accession>